<dbReference type="Gene3D" id="1.10.10.10">
    <property type="entry name" value="Winged helix-like DNA-binding domain superfamily/Winged helix DNA-binding domain"/>
    <property type="match status" value="1"/>
</dbReference>
<evidence type="ECO:0000313" key="7">
    <source>
        <dbReference type="Proteomes" id="UP001596524"/>
    </source>
</evidence>
<organism evidence="6 7">
    <name type="scientific">Nocardioides astragali</name>
    <dbReference type="NCBI Taxonomy" id="1776736"/>
    <lineage>
        <taxon>Bacteria</taxon>
        <taxon>Bacillati</taxon>
        <taxon>Actinomycetota</taxon>
        <taxon>Actinomycetes</taxon>
        <taxon>Propionibacteriales</taxon>
        <taxon>Nocardioidaceae</taxon>
        <taxon>Nocardioides</taxon>
    </lineage>
</organism>
<dbReference type="InterPro" id="IPR000847">
    <property type="entry name" value="LysR_HTH_N"/>
</dbReference>
<comment type="caution">
    <text evidence="6">The sequence shown here is derived from an EMBL/GenBank/DDBJ whole genome shotgun (WGS) entry which is preliminary data.</text>
</comment>
<dbReference type="CDD" id="cd05466">
    <property type="entry name" value="PBP2_LTTR_substrate"/>
    <property type="match status" value="1"/>
</dbReference>
<evidence type="ECO:0000256" key="3">
    <source>
        <dbReference type="ARBA" id="ARBA00023125"/>
    </source>
</evidence>
<evidence type="ECO:0000256" key="2">
    <source>
        <dbReference type="ARBA" id="ARBA00023015"/>
    </source>
</evidence>
<reference evidence="7" key="1">
    <citation type="journal article" date="2019" name="Int. J. Syst. Evol. Microbiol.">
        <title>The Global Catalogue of Microorganisms (GCM) 10K type strain sequencing project: providing services to taxonomists for standard genome sequencing and annotation.</title>
        <authorList>
            <consortium name="The Broad Institute Genomics Platform"/>
            <consortium name="The Broad Institute Genome Sequencing Center for Infectious Disease"/>
            <person name="Wu L."/>
            <person name="Ma J."/>
        </authorList>
    </citation>
    <scope>NUCLEOTIDE SEQUENCE [LARGE SCALE GENOMIC DNA]</scope>
    <source>
        <strain evidence="7">FCH27</strain>
    </source>
</reference>
<evidence type="ECO:0000259" key="5">
    <source>
        <dbReference type="PROSITE" id="PS50931"/>
    </source>
</evidence>
<keyword evidence="4" id="KW-0804">Transcription</keyword>
<dbReference type="Pfam" id="PF00126">
    <property type="entry name" value="HTH_1"/>
    <property type="match status" value="1"/>
</dbReference>
<evidence type="ECO:0000313" key="6">
    <source>
        <dbReference type="EMBL" id="MFC7363250.1"/>
    </source>
</evidence>
<evidence type="ECO:0000256" key="1">
    <source>
        <dbReference type="ARBA" id="ARBA00009437"/>
    </source>
</evidence>
<dbReference type="Pfam" id="PF03466">
    <property type="entry name" value="LysR_substrate"/>
    <property type="match status" value="1"/>
</dbReference>
<dbReference type="PANTHER" id="PTHR30126">
    <property type="entry name" value="HTH-TYPE TRANSCRIPTIONAL REGULATOR"/>
    <property type="match status" value="1"/>
</dbReference>
<dbReference type="RefSeq" id="WP_255889404.1">
    <property type="nucleotide sequence ID" value="NZ_JAFMZM010000002.1"/>
</dbReference>
<dbReference type="InterPro" id="IPR036390">
    <property type="entry name" value="WH_DNA-bd_sf"/>
</dbReference>
<evidence type="ECO:0000256" key="4">
    <source>
        <dbReference type="ARBA" id="ARBA00023163"/>
    </source>
</evidence>
<dbReference type="SUPFAM" id="SSF53850">
    <property type="entry name" value="Periplasmic binding protein-like II"/>
    <property type="match status" value="1"/>
</dbReference>
<keyword evidence="7" id="KW-1185">Reference proteome</keyword>
<dbReference type="PANTHER" id="PTHR30126:SF39">
    <property type="entry name" value="HTH-TYPE TRANSCRIPTIONAL REGULATOR CYSL"/>
    <property type="match status" value="1"/>
</dbReference>
<dbReference type="Proteomes" id="UP001596524">
    <property type="component" value="Unassembled WGS sequence"/>
</dbReference>
<dbReference type="SUPFAM" id="SSF46785">
    <property type="entry name" value="Winged helix' DNA-binding domain"/>
    <property type="match status" value="1"/>
</dbReference>
<dbReference type="PRINTS" id="PR00039">
    <property type="entry name" value="HTHLYSR"/>
</dbReference>
<name>A0ABW2NBJ5_9ACTN</name>
<keyword evidence="2" id="KW-0805">Transcription regulation</keyword>
<dbReference type="PROSITE" id="PS50931">
    <property type="entry name" value="HTH_LYSR"/>
    <property type="match status" value="1"/>
</dbReference>
<dbReference type="InterPro" id="IPR036388">
    <property type="entry name" value="WH-like_DNA-bd_sf"/>
</dbReference>
<feature type="domain" description="HTH lysR-type" evidence="5">
    <location>
        <begin position="1"/>
        <end position="58"/>
    </location>
</feature>
<keyword evidence="3" id="KW-0238">DNA-binding</keyword>
<proteinExistence type="inferred from homology"/>
<comment type="similarity">
    <text evidence="1">Belongs to the LysR transcriptional regulatory family.</text>
</comment>
<dbReference type="EMBL" id="JBHTCH010000030">
    <property type="protein sequence ID" value="MFC7363250.1"/>
    <property type="molecule type" value="Genomic_DNA"/>
</dbReference>
<dbReference type="InterPro" id="IPR005119">
    <property type="entry name" value="LysR_subst-bd"/>
</dbReference>
<accession>A0ABW2NBJ5</accession>
<sequence length="299" mass="31783">MDLRLLNSFTTVVAVGTVSKAAAELMITQPALTRQIQQLERQLGFELFVRHKGRLELSAAGLKFVDAARTVLASAEAARSVADSLAAGRLARVRMAAPTTTLTDVLAPFLAELLTDDPLITVEEATYATAVTGLRSGVDLAVFTAPPPRFLHSRRVAVLPIWAYVHPGHPMASSGRVSVPELAAHRLIVLEGTARARQLLDESLVQHGVAAADLIECRNPQVAQALAAARRGVAVLSDDARFGLTGLPISTPQGALTLTLHAGWDPQHHAAGTLDDLARRLRAFCATRYGCQGDAPFAS</sequence>
<protein>
    <submittedName>
        <fullName evidence="6">LysR family transcriptional regulator</fullName>
    </submittedName>
</protein>
<dbReference type="Gene3D" id="3.40.190.10">
    <property type="entry name" value="Periplasmic binding protein-like II"/>
    <property type="match status" value="2"/>
</dbReference>
<gene>
    <name evidence="6" type="ORF">ACFQO6_23465</name>
</gene>